<dbReference type="Pfam" id="PF03221">
    <property type="entry name" value="HTH_Tnp_Tc5"/>
    <property type="match status" value="1"/>
</dbReference>
<dbReference type="AlphaFoldDB" id="F0W3Z6"/>
<protein>
    <submittedName>
        <fullName evidence="3">AlNc14C15G1695 protein</fullName>
    </submittedName>
</protein>
<dbReference type="InterPro" id="IPR006600">
    <property type="entry name" value="HTH_CenpB_DNA-bd_dom"/>
</dbReference>
<proteinExistence type="predicted"/>
<evidence type="ECO:0000256" key="1">
    <source>
        <dbReference type="ARBA" id="ARBA00023125"/>
    </source>
</evidence>
<reference evidence="3" key="2">
    <citation type="submission" date="2011-02" db="EMBL/GenBank/DDBJ databases">
        <authorList>
            <person name="MacLean D."/>
        </authorList>
    </citation>
    <scope>NUCLEOTIDE SEQUENCE</scope>
</reference>
<dbReference type="GO" id="GO:0003677">
    <property type="term" value="F:DNA binding"/>
    <property type="evidence" value="ECO:0007669"/>
    <property type="project" value="UniProtKB-KW"/>
</dbReference>
<dbReference type="Gene3D" id="1.10.10.60">
    <property type="entry name" value="Homeodomain-like"/>
    <property type="match status" value="1"/>
</dbReference>
<evidence type="ECO:0000313" key="3">
    <source>
        <dbReference type="EMBL" id="CCA15792.1"/>
    </source>
</evidence>
<name>F0W3Z6_9STRA</name>
<dbReference type="HOGENOM" id="CLU_2214870_0_0_1"/>
<accession>F0W3Z6</accession>
<organism evidence="3">
    <name type="scientific">Albugo laibachii Nc14</name>
    <dbReference type="NCBI Taxonomy" id="890382"/>
    <lineage>
        <taxon>Eukaryota</taxon>
        <taxon>Sar</taxon>
        <taxon>Stramenopiles</taxon>
        <taxon>Oomycota</taxon>
        <taxon>Peronosporomycetes</taxon>
        <taxon>Albuginales</taxon>
        <taxon>Albuginaceae</taxon>
        <taxon>Albugo</taxon>
    </lineage>
</organism>
<gene>
    <name evidence="3" type="primary">AlNc14C15G1695</name>
    <name evidence="3" type="ORF">ALNC14_019350</name>
</gene>
<dbReference type="EMBL" id="FR824060">
    <property type="protein sequence ID" value="CCA15792.1"/>
    <property type="molecule type" value="Genomic_DNA"/>
</dbReference>
<keyword evidence="1" id="KW-0238">DNA-binding</keyword>
<feature type="domain" description="HTH CENPB-type" evidence="2">
    <location>
        <begin position="6"/>
        <end position="56"/>
    </location>
</feature>
<reference evidence="3" key="1">
    <citation type="journal article" date="2011" name="PLoS Biol.">
        <title>Gene gain and loss during evolution of obligate parasitism in the white rust pathogen of Arabidopsis thaliana.</title>
        <authorList>
            <person name="Kemen E."/>
            <person name="Gardiner A."/>
            <person name="Schultz-Larsen T."/>
            <person name="Kemen A.C."/>
            <person name="Balmuth A.L."/>
            <person name="Robert-Seilaniantz A."/>
            <person name="Bailey K."/>
            <person name="Holub E."/>
            <person name="Studholme D.J."/>
            <person name="Maclean D."/>
            <person name="Jones J.D."/>
        </authorList>
    </citation>
    <scope>NUCLEOTIDE SEQUENCE</scope>
</reference>
<evidence type="ECO:0000259" key="2">
    <source>
        <dbReference type="Pfam" id="PF03221"/>
    </source>
</evidence>
<sequence>MKIPIVTGAAIRHKAEMIRSIFLNTATPTTAAVLSQLVFSKGWLYRFQQRQGLKSRGTHGEADLVKNTTIENGRRVLKAITSLYDKKDIVNMDENAYFYCSIPGKTI</sequence>